<evidence type="ECO:0000256" key="1">
    <source>
        <dbReference type="ARBA" id="ARBA00023125"/>
    </source>
</evidence>
<comment type="caution">
    <text evidence="5">The sequence shown here is derived from an EMBL/GenBank/DDBJ whole genome shotgun (WGS) entry which is preliminary data.</text>
</comment>
<keyword evidence="2" id="KW-0233">DNA recombination</keyword>
<reference evidence="5 6" key="1">
    <citation type="submission" date="2023-05" db="EMBL/GenBank/DDBJ databases">
        <title>Flavobacterium sedimenti sp. nov., isolated from the sediment.</title>
        <authorList>
            <person name="Wu N."/>
        </authorList>
    </citation>
    <scope>NUCLEOTIDE SEQUENCE [LARGE SCALE GENOMIC DNA]</scope>
    <source>
        <strain evidence="5 6">YZ-48</strain>
    </source>
</reference>
<proteinExistence type="predicted"/>
<evidence type="ECO:0000313" key="6">
    <source>
        <dbReference type="Proteomes" id="UP001230035"/>
    </source>
</evidence>
<keyword evidence="6" id="KW-1185">Reference proteome</keyword>
<dbReference type="Pfam" id="PF13102">
    <property type="entry name" value="Phage_int_SAM_5"/>
    <property type="match status" value="1"/>
</dbReference>
<feature type="domain" description="Phage integrase SAM-like" evidence="4">
    <location>
        <begin position="114"/>
        <end position="209"/>
    </location>
</feature>
<feature type="domain" description="Tyr recombinase" evidence="3">
    <location>
        <begin position="224"/>
        <end position="404"/>
    </location>
</feature>
<dbReference type="Pfam" id="PF00589">
    <property type="entry name" value="Phage_integrase"/>
    <property type="match status" value="1"/>
</dbReference>
<name>A0ABT6XN68_9FLAO</name>
<evidence type="ECO:0000259" key="3">
    <source>
        <dbReference type="Pfam" id="PF00589"/>
    </source>
</evidence>
<sequence length="417" mass="48860">MATINFLFRSTKEEAPLTLRLLFRHNNKDFVFGASTKIKVTKEYWSKQHSNKRLKDSEAIAQRNEVNEKIGKIEEFILKAFDNTDINFVDKKWLENQIHNFYNPSAEPEQLPTDFIAYLDKYLELKKNDITKNTIKKVNVIKQLILRYIDHTKKRLSITDINADFKISFENYCLENNYAPNTIGIAFKFIKTICNHAKSNGLETSNQLRNIKSKQVAVDNIYLTFEDLEKIEKAKVKSYNIHYEDAKDWLIISCYIGQRISDFMRLTEKNIRIEKGKHLLEFKQVKTGKLMTVPLHPKVLEILKKRNGKFPEPIVDQKYNLYIKEVCRIAKINDIVPGSLKVEITPESKIYRKESGNYEKWKLVSSHIGRRSFATNFYGTIPTTYLIYVTGHSTEQMFLTYIGKSNKDIAMELTNYF</sequence>
<gene>
    <name evidence="5" type="ORF">QHT84_03780</name>
</gene>
<evidence type="ECO:0000259" key="4">
    <source>
        <dbReference type="Pfam" id="PF13102"/>
    </source>
</evidence>
<dbReference type="InterPro" id="IPR010998">
    <property type="entry name" value="Integrase_recombinase_N"/>
</dbReference>
<keyword evidence="1" id="KW-0238">DNA-binding</keyword>
<evidence type="ECO:0000256" key="2">
    <source>
        <dbReference type="ARBA" id="ARBA00023172"/>
    </source>
</evidence>
<dbReference type="InterPro" id="IPR013762">
    <property type="entry name" value="Integrase-like_cat_sf"/>
</dbReference>
<dbReference type="Gene3D" id="1.10.150.130">
    <property type="match status" value="1"/>
</dbReference>
<dbReference type="RefSeq" id="WP_283238200.1">
    <property type="nucleotide sequence ID" value="NZ_JASGBP010000001.1"/>
</dbReference>
<dbReference type="InterPro" id="IPR025269">
    <property type="entry name" value="SAM-like_dom"/>
</dbReference>
<dbReference type="SUPFAM" id="SSF56349">
    <property type="entry name" value="DNA breaking-rejoining enzymes"/>
    <property type="match status" value="1"/>
</dbReference>
<dbReference type="EMBL" id="JASGBP010000001">
    <property type="protein sequence ID" value="MDI9256528.1"/>
    <property type="molecule type" value="Genomic_DNA"/>
</dbReference>
<evidence type="ECO:0000313" key="5">
    <source>
        <dbReference type="EMBL" id="MDI9256528.1"/>
    </source>
</evidence>
<accession>A0ABT6XN68</accession>
<dbReference type="Proteomes" id="UP001230035">
    <property type="component" value="Unassembled WGS sequence"/>
</dbReference>
<dbReference type="InterPro" id="IPR002104">
    <property type="entry name" value="Integrase_catalytic"/>
</dbReference>
<dbReference type="Gene3D" id="1.10.443.10">
    <property type="entry name" value="Intergrase catalytic core"/>
    <property type="match status" value="1"/>
</dbReference>
<organism evidence="5 6">
    <name type="scientific">Flavobacterium sedimenticola</name>
    <dbReference type="NCBI Taxonomy" id="3043286"/>
    <lineage>
        <taxon>Bacteria</taxon>
        <taxon>Pseudomonadati</taxon>
        <taxon>Bacteroidota</taxon>
        <taxon>Flavobacteriia</taxon>
        <taxon>Flavobacteriales</taxon>
        <taxon>Flavobacteriaceae</taxon>
        <taxon>Flavobacterium</taxon>
    </lineage>
</organism>
<protein>
    <submittedName>
        <fullName evidence="5">Phage integrase SAM-like domain-containing protein</fullName>
    </submittedName>
</protein>
<dbReference type="InterPro" id="IPR011010">
    <property type="entry name" value="DNA_brk_join_enz"/>
</dbReference>